<name>A0A7R6PJX8_9GAMM</name>
<sequence>MDEYKNIGGDFSTNIHKFYNYPFQCLWVLFSGKEIINRKRLFVPNSYTHLVMAFLYLFIGGLGVAAFTANNNVALLLISLLFVVAGSRYMMTTNIHMMSHGVFFKNRKLDFVLGEFLTTVFFVQSCQFYRVDHLRHHGKHFGSLQDGDAQKVIDLGFDPGKSKAQLWSHLLLLCISPLYHYQSLKSRFLDNFFHCTNMRKMMSILWVLILCLVAVNAGGWLVFWIYIVPVLLLCQVAALIQLICEHIWISTTLSSKQCHIQLTNGRYCGTPFPEAGSSVWLYACDCFLWVLRNLLIELPIRIAVFQGTVPSHDWHHRFCGSKQWADSAMQREIHIHKQITETGKSSYTEIWGSIEIIDNVFSHISQSDTYAEKLCEVG</sequence>
<feature type="transmembrane region" description="Helical" evidence="1">
    <location>
        <begin position="201"/>
        <end position="217"/>
    </location>
</feature>
<evidence type="ECO:0000313" key="4">
    <source>
        <dbReference type="Proteomes" id="UP000595332"/>
    </source>
</evidence>
<keyword evidence="1" id="KW-1133">Transmembrane helix</keyword>
<reference evidence="3 4" key="1">
    <citation type="journal article" date="2008" name="Int. J. Syst. Evol. Microbiol.">
        <title>Neptunomonas japonica sp. nov., an Osedax japonicus symbiont-like bacterium isolated from sediment adjacent to sperm whale carcasses off Kagoshima, Japan.</title>
        <authorList>
            <person name="Miyazaki M."/>
            <person name="Nogi Y."/>
            <person name="Fujiwara Y."/>
            <person name="Kawato M."/>
            <person name="Kubokawa K."/>
            <person name="Horikoshi K."/>
        </authorList>
    </citation>
    <scope>NUCLEOTIDE SEQUENCE [LARGE SCALE GENOMIC DNA]</scope>
    <source>
        <strain evidence="3 4">JAMM 1380</strain>
    </source>
</reference>
<keyword evidence="1" id="KW-0812">Transmembrane</keyword>
<accession>A0A7R6PJX8</accession>
<dbReference type="KEGG" id="njp:NEJAP_1670"/>
<gene>
    <name evidence="3" type="ORF">NEJAP_1670</name>
</gene>
<evidence type="ECO:0000313" key="3">
    <source>
        <dbReference type="EMBL" id="BBB29621.1"/>
    </source>
</evidence>
<feature type="transmembrane region" description="Helical" evidence="1">
    <location>
        <begin position="73"/>
        <end position="91"/>
    </location>
</feature>
<dbReference type="Proteomes" id="UP000595332">
    <property type="component" value="Chromosome"/>
</dbReference>
<dbReference type="InterPro" id="IPR005804">
    <property type="entry name" value="FA_desaturase_dom"/>
</dbReference>
<dbReference type="GO" id="GO:0006629">
    <property type="term" value="P:lipid metabolic process"/>
    <property type="evidence" value="ECO:0007669"/>
    <property type="project" value="InterPro"/>
</dbReference>
<dbReference type="EMBL" id="AP014546">
    <property type="protein sequence ID" value="BBB29621.1"/>
    <property type="molecule type" value="Genomic_DNA"/>
</dbReference>
<feature type="domain" description="Fatty acid desaturase" evidence="2">
    <location>
        <begin position="78"/>
        <end position="253"/>
    </location>
</feature>
<proteinExistence type="predicted"/>
<dbReference type="RefSeq" id="WP_201350225.1">
    <property type="nucleotide sequence ID" value="NZ_AP014546.1"/>
</dbReference>
<keyword evidence="4" id="KW-1185">Reference proteome</keyword>
<dbReference type="Pfam" id="PF00487">
    <property type="entry name" value="FA_desaturase"/>
    <property type="match status" value="1"/>
</dbReference>
<organism evidence="3 4">
    <name type="scientific">Neptunomonas japonica JAMM 1380</name>
    <dbReference type="NCBI Taxonomy" id="1441457"/>
    <lineage>
        <taxon>Bacteria</taxon>
        <taxon>Pseudomonadati</taxon>
        <taxon>Pseudomonadota</taxon>
        <taxon>Gammaproteobacteria</taxon>
        <taxon>Oceanospirillales</taxon>
        <taxon>Oceanospirillaceae</taxon>
        <taxon>Neptunomonas</taxon>
    </lineage>
</organism>
<protein>
    <recommendedName>
        <fullName evidence="2">Fatty acid desaturase domain-containing protein</fullName>
    </recommendedName>
</protein>
<keyword evidence="1" id="KW-0472">Membrane</keyword>
<dbReference type="AlphaFoldDB" id="A0A7R6PJX8"/>
<feature type="transmembrane region" description="Helical" evidence="1">
    <location>
        <begin position="47"/>
        <end position="67"/>
    </location>
</feature>
<evidence type="ECO:0000259" key="2">
    <source>
        <dbReference type="Pfam" id="PF00487"/>
    </source>
</evidence>
<evidence type="ECO:0000256" key="1">
    <source>
        <dbReference type="SAM" id="Phobius"/>
    </source>
</evidence>